<comment type="caution">
    <text evidence="2">The sequence shown here is derived from an EMBL/GenBank/DDBJ whole genome shotgun (WGS) entry which is preliminary data.</text>
</comment>
<name>A0AB34GYU7_ESCRO</name>
<evidence type="ECO:0000313" key="3">
    <source>
        <dbReference type="Proteomes" id="UP001159641"/>
    </source>
</evidence>
<evidence type="ECO:0000313" key="2">
    <source>
        <dbReference type="EMBL" id="KAJ8784621.1"/>
    </source>
</evidence>
<reference evidence="2 3" key="1">
    <citation type="submission" date="2022-11" db="EMBL/GenBank/DDBJ databases">
        <title>Whole genome sequence of Eschrichtius robustus ER-17-0199.</title>
        <authorList>
            <person name="Bruniche-Olsen A."/>
            <person name="Black A.N."/>
            <person name="Fields C.J."/>
            <person name="Walden K."/>
            <person name="Dewoody J.A."/>
        </authorList>
    </citation>
    <scope>NUCLEOTIDE SEQUENCE [LARGE SCALE GENOMIC DNA]</scope>
    <source>
        <strain evidence="2">ER-17-0199</strain>
        <tissue evidence="2">Blubber</tissue>
    </source>
</reference>
<keyword evidence="3" id="KW-1185">Reference proteome</keyword>
<evidence type="ECO:0000256" key="1">
    <source>
        <dbReference type="SAM" id="MobiDB-lite"/>
    </source>
</evidence>
<feature type="region of interest" description="Disordered" evidence="1">
    <location>
        <begin position="33"/>
        <end position="60"/>
    </location>
</feature>
<proteinExistence type="predicted"/>
<sequence>MPSGGDSYSLHEGRHYSSLPPTLYKVDEGMQCDMRNGAEQLESRNQDENEDEYEGGIENSCEGHLSSPTWLAQFTKVDEGIQCDMSWYEAQVEKSPQKMPSRGEWTSPDCKTKGSWKKPVTNRKLSADKDEVIMNDEIGRCIMRT</sequence>
<dbReference type="AlphaFoldDB" id="A0AB34GYU7"/>
<dbReference type="PANTHER" id="PTHR38654">
    <property type="entry name" value="BUCKY BALL-RELATED"/>
    <property type="match status" value="1"/>
</dbReference>
<gene>
    <name evidence="2" type="ORF">J1605_007972</name>
</gene>
<dbReference type="InterPro" id="IPR053309">
    <property type="entry name" value="Balbiani_Body_Formation"/>
</dbReference>
<protein>
    <submittedName>
        <fullName evidence="2">Uncharacterized protein</fullName>
    </submittedName>
</protein>
<organism evidence="2 3">
    <name type="scientific">Eschrichtius robustus</name>
    <name type="common">California gray whale</name>
    <name type="synonym">Eschrichtius gibbosus</name>
    <dbReference type="NCBI Taxonomy" id="9764"/>
    <lineage>
        <taxon>Eukaryota</taxon>
        <taxon>Metazoa</taxon>
        <taxon>Chordata</taxon>
        <taxon>Craniata</taxon>
        <taxon>Vertebrata</taxon>
        <taxon>Euteleostomi</taxon>
        <taxon>Mammalia</taxon>
        <taxon>Eutheria</taxon>
        <taxon>Laurasiatheria</taxon>
        <taxon>Artiodactyla</taxon>
        <taxon>Whippomorpha</taxon>
        <taxon>Cetacea</taxon>
        <taxon>Mysticeti</taxon>
        <taxon>Eschrichtiidae</taxon>
        <taxon>Eschrichtius</taxon>
    </lineage>
</organism>
<dbReference type="EMBL" id="JAIQCJ010002042">
    <property type="protein sequence ID" value="KAJ8784621.1"/>
    <property type="molecule type" value="Genomic_DNA"/>
</dbReference>
<dbReference type="PANTHER" id="PTHR38654:SF1">
    <property type="entry name" value="BUCKY BALL"/>
    <property type="match status" value="1"/>
</dbReference>
<feature type="region of interest" description="Disordered" evidence="1">
    <location>
        <begin position="1"/>
        <end position="20"/>
    </location>
</feature>
<dbReference type="Proteomes" id="UP001159641">
    <property type="component" value="Unassembled WGS sequence"/>
</dbReference>
<feature type="region of interest" description="Disordered" evidence="1">
    <location>
        <begin position="92"/>
        <end position="118"/>
    </location>
</feature>
<accession>A0AB34GYU7</accession>